<evidence type="ECO:0000256" key="1">
    <source>
        <dbReference type="ARBA" id="ARBA00004123"/>
    </source>
</evidence>
<accession>A0A8S1GZ52</accession>
<keyword evidence="4" id="KW-0132">Cell division</keyword>
<keyword evidence="10" id="KW-0175">Coiled coil</keyword>
<dbReference type="EMBL" id="CAJGYM010000008">
    <property type="protein sequence ID" value="CAD6188581.1"/>
    <property type="molecule type" value="Genomic_DNA"/>
</dbReference>
<dbReference type="Proteomes" id="UP000835052">
    <property type="component" value="Unassembled WGS sequence"/>
</dbReference>
<evidence type="ECO:0000256" key="2">
    <source>
        <dbReference type="ARBA" id="ARBA00004629"/>
    </source>
</evidence>
<dbReference type="AlphaFoldDB" id="A0A8S1GZ52"/>
<keyword evidence="7" id="KW-0539">Nucleus</keyword>
<dbReference type="InterPro" id="IPR007128">
    <property type="entry name" value="PMF1/Nnf1"/>
</dbReference>
<dbReference type="OrthoDB" id="5826606at2759"/>
<evidence type="ECO:0000256" key="10">
    <source>
        <dbReference type="SAM" id="Coils"/>
    </source>
</evidence>
<keyword evidence="5" id="KW-0498">Mitosis</keyword>
<evidence type="ECO:0000256" key="9">
    <source>
        <dbReference type="ARBA" id="ARBA00023328"/>
    </source>
</evidence>
<gene>
    <name evidence="11" type="ORF">CAUJ_LOCUS4500</name>
</gene>
<evidence type="ECO:0000256" key="6">
    <source>
        <dbReference type="ARBA" id="ARBA00022838"/>
    </source>
</evidence>
<feature type="coiled-coil region" evidence="10">
    <location>
        <begin position="65"/>
        <end position="95"/>
    </location>
</feature>
<protein>
    <submittedName>
        <fullName evidence="11">Uncharacterized protein</fullName>
    </submittedName>
</protein>
<keyword evidence="12" id="KW-1185">Reference proteome</keyword>
<evidence type="ECO:0000313" key="11">
    <source>
        <dbReference type="EMBL" id="CAD6188581.1"/>
    </source>
</evidence>
<dbReference type="GO" id="GO:0051301">
    <property type="term" value="P:cell division"/>
    <property type="evidence" value="ECO:0007669"/>
    <property type="project" value="UniProtKB-KW"/>
</dbReference>
<comment type="caution">
    <text evidence="11">The sequence shown here is derived from an EMBL/GenBank/DDBJ whole genome shotgun (WGS) entry which is preliminary data.</text>
</comment>
<feature type="coiled-coil region" evidence="10">
    <location>
        <begin position="123"/>
        <end position="164"/>
    </location>
</feature>
<name>A0A8S1GZ52_9PELO</name>
<keyword evidence="3" id="KW-0158">Chromosome</keyword>
<dbReference type="GO" id="GO:0000444">
    <property type="term" value="C:MIS12/MIND type complex"/>
    <property type="evidence" value="ECO:0007669"/>
    <property type="project" value="InterPro"/>
</dbReference>
<comment type="subcellular location">
    <subcellularLocation>
        <location evidence="2">Chromosome</location>
        <location evidence="2">Centromere</location>
        <location evidence="2">Kinetochore</location>
    </subcellularLocation>
    <subcellularLocation>
        <location evidence="1">Nucleus</location>
    </subcellularLocation>
</comment>
<evidence type="ECO:0000256" key="5">
    <source>
        <dbReference type="ARBA" id="ARBA00022776"/>
    </source>
</evidence>
<evidence type="ECO:0000313" key="12">
    <source>
        <dbReference type="Proteomes" id="UP000835052"/>
    </source>
</evidence>
<dbReference type="Pfam" id="PF03980">
    <property type="entry name" value="Nnf1"/>
    <property type="match status" value="1"/>
</dbReference>
<evidence type="ECO:0000256" key="3">
    <source>
        <dbReference type="ARBA" id="ARBA00022454"/>
    </source>
</evidence>
<keyword evidence="8" id="KW-0131">Cell cycle</keyword>
<dbReference type="GO" id="GO:0005634">
    <property type="term" value="C:nucleus"/>
    <property type="evidence" value="ECO:0007669"/>
    <property type="project" value="UniProtKB-SubCell"/>
</dbReference>
<keyword evidence="9" id="KW-0137">Centromere</keyword>
<evidence type="ECO:0000256" key="4">
    <source>
        <dbReference type="ARBA" id="ARBA00022618"/>
    </source>
</evidence>
<keyword evidence="6" id="KW-0995">Kinetochore</keyword>
<sequence>MSHQVKIEQMERSLEFVISNLGEVVKNSRQPHKTLTTNGVNCSKDEVKQLMSAFADKTTALMREKLSEIVKSENLEEKYEKLERLIQNSEKINKELGVTDGYRPIDPLTDTTLHVRKTFETLKTPLQDAIEAMKEEIEEKTRERDEKKAVLRELVNLLEKQTKEESCN</sequence>
<proteinExistence type="predicted"/>
<organism evidence="11 12">
    <name type="scientific">Caenorhabditis auriculariae</name>
    <dbReference type="NCBI Taxonomy" id="2777116"/>
    <lineage>
        <taxon>Eukaryota</taxon>
        <taxon>Metazoa</taxon>
        <taxon>Ecdysozoa</taxon>
        <taxon>Nematoda</taxon>
        <taxon>Chromadorea</taxon>
        <taxon>Rhabditida</taxon>
        <taxon>Rhabditina</taxon>
        <taxon>Rhabditomorpha</taxon>
        <taxon>Rhabditoidea</taxon>
        <taxon>Rhabditidae</taxon>
        <taxon>Peloderinae</taxon>
        <taxon>Caenorhabditis</taxon>
    </lineage>
</organism>
<evidence type="ECO:0000256" key="7">
    <source>
        <dbReference type="ARBA" id="ARBA00023242"/>
    </source>
</evidence>
<reference evidence="11" key="1">
    <citation type="submission" date="2020-10" db="EMBL/GenBank/DDBJ databases">
        <authorList>
            <person name="Kikuchi T."/>
        </authorList>
    </citation>
    <scope>NUCLEOTIDE SEQUENCE</scope>
    <source>
        <strain evidence="11">NKZ352</strain>
    </source>
</reference>
<evidence type="ECO:0000256" key="8">
    <source>
        <dbReference type="ARBA" id="ARBA00023306"/>
    </source>
</evidence>